<dbReference type="InterPro" id="IPR052035">
    <property type="entry name" value="ZnF_BED_domain_contain"/>
</dbReference>
<feature type="region of interest" description="Disordered" evidence="6">
    <location>
        <begin position="80"/>
        <end position="117"/>
    </location>
</feature>
<evidence type="ECO:0000256" key="3">
    <source>
        <dbReference type="ARBA" id="ARBA00022771"/>
    </source>
</evidence>
<evidence type="ECO:0000256" key="4">
    <source>
        <dbReference type="ARBA" id="ARBA00022833"/>
    </source>
</evidence>
<dbReference type="Proteomes" id="UP001234178">
    <property type="component" value="Unassembled WGS sequence"/>
</dbReference>
<proteinExistence type="predicted"/>
<protein>
    <submittedName>
        <fullName evidence="7">Uncharacterized protein</fullName>
    </submittedName>
</protein>
<gene>
    <name evidence="7" type="ORF">OUZ56_017256</name>
</gene>
<dbReference type="PANTHER" id="PTHR46481">
    <property type="entry name" value="ZINC FINGER BED DOMAIN-CONTAINING PROTEIN 4"/>
    <property type="match status" value="1"/>
</dbReference>
<keyword evidence="5" id="KW-0539">Nucleus</keyword>
<dbReference type="PANTHER" id="PTHR46481:SF10">
    <property type="entry name" value="ZINC FINGER BED DOMAIN-CONTAINING PROTEIN 39"/>
    <property type="match status" value="1"/>
</dbReference>
<evidence type="ECO:0000313" key="8">
    <source>
        <dbReference type="Proteomes" id="UP001234178"/>
    </source>
</evidence>
<organism evidence="7 8">
    <name type="scientific">Daphnia magna</name>
    <dbReference type="NCBI Taxonomy" id="35525"/>
    <lineage>
        <taxon>Eukaryota</taxon>
        <taxon>Metazoa</taxon>
        <taxon>Ecdysozoa</taxon>
        <taxon>Arthropoda</taxon>
        <taxon>Crustacea</taxon>
        <taxon>Branchiopoda</taxon>
        <taxon>Diplostraca</taxon>
        <taxon>Cladocera</taxon>
        <taxon>Anomopoda</taxon>
        <taxon>Daphniidae</taxon>
        <taxon>Daphnia</taxon>
    </lineage>
</organism>
<evidence type="ECO:0000313" key="7">
    <source>
        <dbReference type="EMBL" id="KAK4028076.1"/>
    </source>
</evidence>
<accession>A0ABR0ASK5</accession>
<feature type="compositionally biased region" description="Acidic residues" evidence="6">
    <location>
        <begin position="82"/>
        <end position="99"/>
    </location>
</feature>
<keyword evidence="2" id="KW-0479">Metal-binding</keyword>
<evidence type="ECO:0000256" key="6">
    <source>
        <dbReference type="SAM" id="MobiDB-lite"/>
    </source>
</evidence>
<keyword evidence="4" id="KW-0862">Zinc</keyword>
<reference evidence="7 8" key="1">
    <citation type="journal article" date="2023" name="Nucleic Acids Res.">
        <title>The hologenome of Daphnia magna reveals possible DNA methylation and microbiome-mediated evolution of the host genome.</title>
        <authorList>
            <person name="Chaturvedi A."/>
            <person name="Li X."/>
            <person name="Dhandapani V."/>
            <person name="Marshall H."/>
            <person name="Kissane S."/>
            <person name="Cuenca-Cambronero M."/>
            <person name="Asole G."/>
            <person name="Calvet F."/>
            <person name="Ruiz-Romero M."/>
            <person name="Marangio P."/>
            <person name="Guigo R."/>
            <person name="Rago D."/>
            <person name="Mirbahai L."/>
            <person name="Eastwood N."/>
            <person name="Colbourne J.K."/>
            <person name="Zhou J."/>
            <person name="Mallon E."/>
            <person name="Orsini L."/>
        </authorList>
    </citation>
    <scope>NUCLEOTIDE SEQUENCE [LARGE SCALE GENOMIC DNA]</scope>
    <source>
        <strain evidence="7">LRV0_1</strain>
    </source>
</reference>
<sequence length="403" mass="45489">MYSTSDPDICRTSDGLPCVMWDRSYKSYTAIAMASRGNRAVGRTRGSTASRGRVRISVEPGEENLIEIVNEIPISHAQQQLLDEEREERDDEAIMDDAENNTTVSKATEPLPPPGNPIPIFTVQSWKSKWRRDFFTDWRWAEKKKCTGHQVWARCKTGKCQTNKKPHYYVGELTSFSNFEKHLSLCHSEEYSKYKKLKSVNDSSSSQATLHTFQQFRMTKDQQKKIDLDLGYAVAKDNIPINILQRPSFRQWIHSAVPGYKLPGIERMRYKIIPDIFHTTRDKLMKIIKESTSFTIILDIWSSKSMMGYIVLPAMPSPKHSSDTPSFLVEIGRDAVSVAASSGSVKRSFSVASDMLSAKRAAMKPDLFINLMLIKCNAGLKVGLRDAVAKKKIGDTACEASLC</sequence>
<comment type="subcellular location">
    <subcellularLocation>
        <location evidence="1">Nucleus</location>
    </subcellularLocation>
</comment>
<comment type="caution">
    <text evidence="7">The sequence shown here is derived from an EMBL/GenBank/DDBJ whole genome shotgun (WGS) entry which is preliminary data.</text>
</comment>
<evidence type="ECO:0000256" key="2">
    <source>
        <dbReference type="ARBA" id="ARBA00022723"/>
    </source>
</evidence>
<evidence type="ECO:0000256" key="5">
    <source>
        <dbReference type="ARBA" id="ARBA00023242"/>
    </source>
</evidence>
<keyword evidence="3" id="KW-0863">Zinc-finger</keyword>
<evidence type="ECO:0000256" key="1">
    <source>
        <dbReference type="ARBA" id="ARBA00004123"/>
    </source>
</evidence>
<dbReference type="EMBL" id="JAOYFB010000038">
    <property type="protein sequence ID" value="KAK4028076.1"/>
    <property type="molecule type" value="Genomic_DNA"/>
</dbReference>
<keyword evidence="8" id="KW-1185">Reference proteome</keyword>
<name>A0ABR0ASK5_9CRUS</name>